<keyword evidence="2" id="KW-1185">Reference proteome</keyword>
<comment type="caution">
    <text evidence="1">The sequence shown here is derived from an EMBL/GenBank/DDBJ whole genome shotgun (WGS) entry which is preliminary data.</text>
</comment>
<evidence type="ECO:0000313" key="1">
    <source>
        <dbReference type="EMBL" id="GGM23245.1"/>
    </source>
</evidence>
<dbReference type="Proteomes" id="UP000642070">
    <property type="component" value="Unassembled WGS sequence"/>
</dbReference>
<organism evidence="1 2">
    <name type="scientific">Dactylosporangium sucinum</name>
    <dbReference type="NCBI Taxonomy" id="1424081"/>
    <lineage>
        <taxon>Bacteria</taxon>
        <taxon>Bacillati</taxon>
        <taxon>Actinomycetota</taxon>
        <taxon>Actinomycetes</taxon>
        <taxon>Micromonosporales</taxon>
        <taxon>Micromonosporaceae</taxon>
        <taxon>Dactylosporangium</taxon>
    </lineage>
</organism>
<reference evidence="1" key="2">
    <citation type="submission" date="2020-09" db="EMBL/GenBank/DDBJ databases">
        <authorList>
            <person name="Sun Q."/>
            <person name="Ohkuma M."/>
        </authorList>
    </citation>
    <scope>NUCLEOTIDE SEQUENCE</scope>
    <source>
        <strain evidence="1">JCM 19831</strain>
    </source>
</reference>
<proteinExistence type="predicted"/>
<accession>A0A917TH32</accession>
<evidence type="ECO:0000313" key="2">
    <source>
        <dbReference type="Proteomes" id="UP000642070"/>
    </source>
</evidence>
<gene>
    <name evidence="1" type="ORF">GCM10007977_025560</name>
</gene>
<dbReference type="AlphaFoldDB" id="A0A917TH32"/>
<sequence>MRHLPSVGAILAPPESHPYLVVKQDNNGTTFVISDIEIPGLTGVIAHTAHAIRRPIGGWTHPTSHDIPALPLPDTAVLTRPDADPPF</sequence>
<protein>
    <submittedName>
        <fullName evidence="1">Uncharacterized protein</fullName>
    </submittedName>
</protein>
<name>A0A917TH32_9ACTN</name>
<dbReference type="EMBL" id="BMPI01000010">
    <property type="protein sequence ID" value="GGM23245.1"/>
    <property type="molecule type" value="Genomic_DNA"/>
</dbReference>
<reference evidence="1" key="1">
    <citation type="journal article" date="2014" name="Int. J. Syst. Evol. Microbiol.">
        <title>Complete genome sequence of Corynebacterium casei LMG S-19264T (=DSM 44701T), isolated from a smear-ripened cheese.</title>
        <authorList>
            <consortium name="US DOE Joint Genome Institute (JGI-PGF)"/>
            <person name="Walter F."/>
            <person name="Albersmeier A."/>
            <person name="Kalinowski J."/>
            <person name="Ruckert C."/>
        </authorList>
    </citation>
    <scope>NUCLEOTIDE SEQUENCE</scope>
    <source>
        <strain evidence="1">JCM 19831</strain>
    </source>
</reference>